<evidence type="ECO:0008006" key="7">
    <source>
        <dbReference type="Google" id="ProtNLM"/>
    </source>
</evidence>
<keyword evidence="4" id="KW-1133">Transmembrane helix</keyword>
<reference evidence="5 6" key="1">
    <citation type="submission" date="2017-10" db="EMBL/GenBank/DDBJ databases">
        <title>Novel microbial diversity and functional potential in the marine mammal oral microbiome.</title>
        <authorList>
            <person name="Dudek N.K."/>
            <person name="Sun C.L."/>
            <person name="Burstein D."/>
            <person name="Kantor R.S."/>
            <person name="Aliaga Goltsman D.S."/>
            <person name="Bik E.M."/>
            <person name="Thomas B.C."/>
            <person name="Banfield J.F."/>
            <person name="Relman D.A."/>
        </authorList>
    </citation>
    <scope>NUCLEOTIDE SEQUENCE [LARGE SCALE GENOMIC DNA]</scope>
    <source>
        <strain evidence="5">DOLJORAL78_61_10</strain>
    </source>
</reference>
<keyword evidence="4" id="KW-0472">Membrane</keyword>
<name>A0A2G6K6W1_9ACTN</name>
<feature type="region of interest" description="Disordered" evidence="3">
    <location>
        <begin position="83"/>
        <end position="107"/>
    </location>
</feature>
<dbReference type="InterPro" id="IPR005754">
    <property type="entry name" value="Sortase"/>
</dbReference>
<dbReference type="Pfam" id="PF04203">
    <property type="entry name" value="Sortase"/>
    <property type="match status" value="1"/>
</dbReference>
<protein>
    <recommendedName>
        <fullName evidence="7">Peptidase C60 family protein</fullName>
    </recommendedName>
</protein>
<feature type="active site" description="Acyl-thioester intermediate" evidence="2">
    <location>
        <position position="257"/>
    </location>
</feature>
<dbReference type="InterPro" id="IPR023365">
    <property type="entry name" value="Sortase_dom-sf"/>
</dbReference>
<dbReference type="SUPFAM" id="SSF63817">
    <property type="entry name" value="Sortase"/>
    <property type="match status" value="1"/>
</dbReference>
<sequence>MSSTTPPLDSSQSPRFRRRSDRVSYWDRPPAPRDWRFVVGGAGRLMVWLGVMMFGFVAYQLWGTGINTARDQRAMAEVFEQTVGGSDASNGQAETTDGEPTTPKQEPALTANEVADLEVSSIVPGAVNLSSVAVEQNIPRPIPGQALFRLQIPAINKDLFVVPGVKLSDLKKGPGHYPDTPMPGQLGNAAIAGHRTTYGAPFGEVGELNEGDKIIITNLAGENFVYLVTSTEIVQPRDYWVVTTRDPTVAELTLTSCHPKRSARQRFVVHAILDPTQSAQVGKASFYTLDRSASDDSDDAETASEIEDDPVVDDTTDTAVDGDNTVVREVDADVFTQGWFDDPGAWPQIALWGLALLAVMAGAYQLAKWRRSILLGLVVGVVPYVVISYFWFENILRLLPPGL</sequence>
<dbReference type="Gene3D" id="2.40.260.10">
    <property type="entry name" value="Sortase"/>
    <property type="match status" value="1"/>
</dbReference>
<keyword evidence="4" id="KW-0812">Transmembrane</keyword>
<organism evidence="5 6">
    <name type="scientific">Ilumatobacter coccineus</name>
    <dbReference type="NCBI Taxonomy" id="467094"/>
    <lineage>
        <taxon>Bacteria</taxon>
        <taxon>Bacillati</taxon>
        <taxon>Actinomycetota</taxon>
        <taxon>Acidimicrobiia</taxon>
        <taxon>Acidimicrobiales</taxon>
        <taxon>Ilumatobacteraceae</taxon>
        <taxon>Ilumatobacter</taxon>
    </lineage>
</organism>
<dbReference type="InterPro" id="IPR042003">
    <property type="entry name" value="Sortase_E"/>
</dbReference>
<feature type="active site" description="Proton donor/acceptor" evidence="2">
    <location>
        <position position="194"/>
    </location>
</feature>
<feature type="transmembrane region" description="Helical" evidence="4">
    <location>
        <begin position="45"/>
        <end position="62"/>
    </location>
</feature>
<dbReference type="NCBIfam" id="TIGR01076">
    <property type="entry name" value="sortase_fam"/>
    <property type="match status" value="1"/>
</dbReference>
<evidence type="ECO:0000256" key="1">
    <source>
        <dbReference type="ARBA" id="ARBA00022801"/>
    </source>
</evidence>
<evidence type="ECO:0000313" key="5">
    <source>
        <dbReference type="EMBL" id="PIE31426.1"/>
    </source>
</evidence>
<feature type="transmembrane region" description="Helical" evidence="4">
    <location>
        <begin position="373"/>
        <end position="392"/>
    </location>
</feature>
<evidence type="ECO:0000256" key="3">
    <source>
        <dbReference type="SAM" id="MobiDB-lite"/>
    </source>
</evidence>
<gene>
    <name evidence="5" type="ORF">CSA55_05740</name>
</gene>
<feature type="compositionally biased region" description="Polar residues" evidence="3">
    <location>
        <begin position="1"/>
        <end position="14"/>
    </location>
</feature>
<dbReference type="CDD" id="cd05830">
    <property type="entry name" value="Sortase_E"/>
    <property type="match status" value="1"/>
</dbReference>
<evidence type="ECO:0000256" key="4">
    <source>
        <dbReference type="SAM" id="Phobius"/>
    </source>
</evidence>
<dbReference type="Proteomes" id="UP000230914">
    <property type="component" value="Unassembled WGS sequence"/>
</dbReference>
<comment type="caution">
    <text evidence="5">The sequence shown here is derived from an EMBL/GenBank/DDBJ whole genome shotgun (WGS) entry which is preliminary data.</text>
</comment>
<evidence type="ECO:0000313" key="6">
    <source>
        <dbReference type="Proteomes" id="UP000230914"/>
    </source>
</evidence>
<proteinExistence type="predicted"/>
<feature type="region of interest" description="Disordered" evidence="3">
    <location>
        <begin position="1"/>
        <end position="24"/>
    </location>
</feature>
<accession>A0A2G6K6W1</accession>
<feature type="compositionally biased region" description="Polar residues" evidence="3">
    <location>
        <begin position="83"/>
        <end position="104"/>
    </location>
</feature>
<dbReference type="EMBL" id="PDSL01000083">
    <property type="protein sequence ID" value="PIE31426.1"/>
    <property type="molecule type" value="Genomic_DNA"/>
</dbReference>
<keyword evidence="1" id="KW-0378">Hydrolase</keyword>
<dbReference type="AlphaFoldDB" id="A0A2G6K6W1"/>
<dbReference type="GO" id="GO:0016787">
    <property type="term" value="F:hydrolase activity"/>
    <property type="evidence" value="ECO:0007669"/>
    <property type="project" value="UniProtKB-KW"/>
</dbReference>
<evidence type="ECO:0000256" key="2">
    <source>
        <dbReference type="PIRSR" id="PIRSR605754-1"/>
    </source>
</evidence>